<organism evidence="1 2">
    <name type="scientific">Caldifermentibacillus hisashii</name>
    <dbReference type="NCBI Taxonomy" id="996558"/>
    <lineage>
        <taxon>Bacteria</taxon>
        <taxon>Bacillati</taxon>
        <taxon>Bacillota</taxon>
        <taxon>Bacilli</taxon>
        <taxon>Bacillales</taxon>
        <taxon>Bacillaceae</taxon>
        <taxon>Caldifermentibacillus</taxon>
    </lineage>
</organism>
<reference evidence="1 2" key="1">
    <citation type="submission" date="2024-03" db="EMBL/GenBank/DDBJ databases">
        <title>Bacilli Hybrid Assemblies.</title>
        <authorList>
            <person name="Kovac J."/>
        </authorList>
    </citation>
    <scope>NUCLEOTIDE SEQUENCE [LARGE SCALE GENOMIC DNA]</scope>
    <source>
        <strain evidence="1 2">FSL M8-0022</strain>
    </source>
</reference>
<name>A0ABU9K5P8_9BACI</name>
<evidence type="ECO:0008006" key="3">
    <source>
        <dbReference type="Google" id="ProtNLM"/>
    </source>
</evidence>
<keyword evidence="2" id="KW-1185">Reference proteome</keyword>
<dbReference type="EMBL" id="JBBYAK010000002">
    <property type="protein sequence ID" value="MEL3959355.1"/>
    <property type="molecule type" value="Genomic_DNA"/>
</dbReference>
<protein>
    <recommendedName>
        <fullName evidence="3">Phage protein</fullName>
    </recommendedName>
</protein>
<gene>
    <name evidence="1" type="ORF">NST17_19570</name>
</gene>
<evidence type="ECO:0000313" key="2">
    <source>
        <dbReference type="Proteomes" id="UP001459714"/>
    </source>
</evidence>
<comment type="caution">
    <text evidence="1">The sequence shown here is derived from an EMBL/GenBank/DDBJ whole genome shotgun (WGS) entry which is preliminary data.</text>
</comment>
<accession>A0ABU9K5P8</accession>
<dbReference type="RefSeq" id="WP_342020993.1">
    <property type="nucleotide sequence ID" value="NZ_JBBYAK010000002.1"/>
</dbReference>
<evidence type="ECO:0000313" key="1">
    <source>
        <dbReference type="EMBL" id="MEL3959355.1"/>
    </source>
</evidence>
<dbReference type="Proteomes" id="UP001459714">
    <property type="component" value="Unassembled WGS sequence"/>
</dbReference>
<sequence>MKVKEIIKMKENFPIDGEAYAIGKAGEKYFFAWGSEYPYADEVPIYDILNGDSGISWHNTKKEALVAMSEAVEAVEVIKDGEIG</sequence>
<proteinExistence type="predicted"/>